<comment type="similarity">
    <text evidence="2 11 12">Belongs to the RPAP2 family.</text>
</comment>
<evidence type="ECO:0000256" key="14">
    <source>
        <dbReference type="SAM" id="MobiDB-lite"/>
    </source>
</evidence>
<dbReference type="AlphaFoldDB" id="A0A061BAE8"/>
<proteinExistence type="inferred from homology"/>
<name>A0A061BAE8_RHOTO</name>
<feature type="region of interest" description="Disordered" evidence="14">
    <location>
        <begin position="181"/>
        <end position="335"/>
    </location>
</feature>
<evidence type="ECO:0000256" key="10">
    <source>
        <dbReference type="ARBA" id="ARBA00048336"/>
    </source>
</evidence>
<evidence type="ECO:0000256" key="11">
    <source>
        <dbReference type="PROSITE-ProRule" id="PRU00812"/>
    </source>
</evidence>
<comment type="function">
    <text evidence="12">Putative RNA polymerase II subunit B1 C-terminal domain (CTD) phosphatase involved in RNA polymerase II transcription regulation.</text>
</comment>
<evidence type="ECO:0000256" key="13">
    <source>
        <dbReference type="SAM" id="Coils"/>
    </source>
</evidence>
<evidence type="ECO:0000256" key="7">
    <source>
        <dbReference type="ARBA" id="ARBA00022912"/>
    </source>
</evidence>
<dbReference type="Pfam" id="PF04181">
    <property type="entry name" value="RPAP2_Rtr1"/>
    <property type="match status" value="1"/>
</dbReference>
<dbReference type="Gene3D" id="1.25.40.820">
    <property type="match status" value="1"/>
</dbReference>
<feature type="compositionally biased region" description="Pro residues" evidence="14">
    <location>
        <begin position="316"/>
        <end position="327"/>
    </location>
</feature>
<evidence type="ECO:0000313" key="16">
    <source>
        <dbReference type="EMBL" id="CDR46912.1"/>
    </source>
</evidence>
<dbReference type="PROSITE" id="PS51479">
    <property type="entry name" value="ZF_RTR1"/>
    <property type="match status" value="1"/>
</dbReference>
<feature type="region of interest" description="Disordered" evidence="14">
    <location>
        <begin position="1"/>
        <end position="32"/>
    </location>
</feature>
<reference evidence="16" key="1">
    <citation type="journal article" date="2014" name="Genome Announc.">
        <title>Draft genome sequence of Rhodosporidium toruloides CECT1137, an oleaginous yeast of biotechnological interest.</title>
        <authorList>
            <person name="Morin N."/>
            <person name="Calcas X."/>
            <person name="Devillers H."/>
            <person name="Durrens P."/>
            <person name="Sherman D.J."/>
            <person name="Nicaud J.-M."/>
            <person name="Neuveglise C."/>
        </authorList>
    </citation>
    <scope>NUCLEOTIDE SEQUENCE</scope>
    <source>
        <strain evidence="16">CECT1137</strain>
    </source>
</reference>
<dbReference type="GO" id="GO:0043175">
    <property type="term" value="F:RNA polymerase core enzyme binding"/>
    <property type="evidence" value="ECO:0007669"/>
    <property type="project" value="UniProtKB-UniRule"/>
</dbReference>
<dbReference type="InterPro" id="IPR039693">
    <property type="entry name" value="Rtr1/RPAP2"/>
</dbReference>
<evidence type="ECO:0000256" key="5">
    <source>
        <dbReference type="ARBA" id="ARBA00022801"/>
    </source>
</evidence>
<dbReference type="OrthoDB" id="2596500at2759"/>
<feature type="compositionally biased region" description="Pro residues" evidence="14">
    <location>
        <begin position="1"/>
        <end position="12"/>
    </location>
</feature>
<evidence type="ECO:0000256" key="3">
    <source>
        <dbReference type="ARBA" id="ARBA00022723"/>
    </source>
</evidence>
<evidence type="ECO:0000256" key="6">
    <source>
        <dbReference type="ARBA" id="ARBA00022833"/>
    </source>
</evidence>
<keyword evidence="13" id="KW-0175">Coiled coil</keyword>
<dbReference type="GO" id="GO:0005634">
    <property type="term" value="C:nucleus"/>
    <property type="evidence" value="ECO:0007669"/>
    <property type="project" value="UniProtKB-SubCell"/>
</dbReference>
<feature type="coiled-coil region" evidence="13">
    <location>
        <begin position="345"/>
        <end position="372"/>
    </location>
</feature>
<protein>
    <recommendedName>
        <fullName evidence="12">RNA polymerase II subunit B1 CTD phosphatase RPAP2 homolog</fullName>
        <ecNumber evidence="12">3.1.3.16</ecNumber>
    </recommendedName>
</protein>
<keyword evidence="4 12" id="KW-0863">Zinc-finger</keyword>
<dbReference type="EC" id="3.1.3.16" evidence="12"/>
<gene>
    <name evidence="16" type="ORF">RHTO0S_13e03290g</name>
</gene>
<comment type="catalytic activity">
    <reaction evidence="10 12">
        <text>O-phospho-L-threonyl-[protein] + H2O = L-threonyl-[protein] + phosphate</text>
        <dbReference type="Rhea" id="RHEA:47004"/>
        <dbReference type="Rhea" id="RHEA-COMP:11060"/>
        <dbReference type="Rhea" id="RHEA-COMP:11605"/>
        <dbReference type="ChEBI" id="CHEBI:15377"/>
        <dbReference type="ChEBI" id="CHEBI:30013"/>
        <dbReference type="ChEBI" id="CHEBI:43474"/>
        <dbReference type="ChEBI" id="CHEBI:61977"/>
        <dbReference type="EC" id="3.1.3.16"/>
    </reaction>
</comment>
<evidence type="ECO:0000259" key="15">
    <source>
        <dbReference type="PROSITE" id="PS51479"/>
    </source>
</evidence>
<accession>A0A061BAE8</accession>
<dbReference type="InterPro" id="IPR007308">
    <property type="entry name" value="Rtr1/RPAP2_dom"/>
</dbReference>
<keyword evidence="5 12" id="KW-0378">Hydrolase</keyword>
<feature type="domain" description="RTR1-type" evidence="15">
    <location>
        <begin position="76"/>
        <end position="181"/>
    </location>
</feature>
<keyword evidence="3 12" id="KW-0479">Metal-binding</keyword>
<dbReference type="PANTHER" id="PTHR14732">
    <property type="entry name" value="RNA POLYMERASE II SUBUNIT B1 CTD PHOSPHATASE RPAP2-RELATED"/>
    <property type="match status" value="1"/>
</dbReference>
<feature type="compositionally biased region" description="Polar residues" evidence="14">
    <location>
        <begin position="16"/>
        <end position="32"/>
    </location>
</feature>
<evidence type="ECO:0000256" key="12">
    <source>
        <dbReference type="RuleBase" id="RU367080"/>
    </source>
</evidence>
<evidence type="ECO:0000256" key="2">
    <source>
        <dbReference type="ARBA" id="ARBA00005676"/>
    </source>
</evidence>
<organism evidence="16">
    <name type="scientific">Rhodotorula toruloides</name>
    <name type="common">Yeast</name>
    <name type="synonym">Rhodosporidium toruloides</name>
    <dbReference type="NCBI Taxonomy" id="5286"/>
    <lineage>
        <taxon>Eukaryota</taxon>
        <taxon>Fungi</taxon>
        <taxon>Dikarya</taxon>
        <taxon>Basidiomycota</taxon>
        <taxon>Pucciniomycotina</taxon>
        <taxon>Microbotryomycetes</taxon>
        <taxon>Sporidiobolales</taxon>
        <taxon>Sporidiobolaceae</taxon>
        <taxon>Rhodotorula</taxon>
    </lineage>
</organism>
<keyword evidence="8 12" id="KW-0539">Nucleus</keyword>
<evidence type="ECO:0000256" key="9">
    <source>
        <dbReference type="ARBA" id="ARBA00047761"/>
    </source>
</evidence>
<evidence type="ECO:0000256" key="1">
    <source>
        <dbReference type="ARBA" id="ARBA00004123"/>
    </source>
</evidence>
<comment type="catalytic activity">
    <reaction evidence="9 12">
        <text>O-phospho-L-seryl-[protein] + H2O = L-seryl-[protein] + phosphate</text>
        <dbReference type="Rhea" id="RHEA:20629"/>
        <dbReference type="Rhea" id="RHEA-COMP:9863"/>
        <dbReference type="Rhea" id="RHEA-COMP:11604"/>
        <dbReference type="ChEBI" id="CHEBI:15377"/>
        <dbReference type="ChEBI" id="CHEBI:29999"/>
        <dbReference type="ChEBI" id="CHEBI:43474"/>
        <dbReference type="ChEBI" id="CHEBI:83421"/>
        <dbReference type="EC" id="3.1.3.16"/>
    </reaction>
</comment>
<feature type="compositionally biased region" description="Basic and acidic residues" evidence="14">
    <location>
        <begin position="181"/>
        <end position="201"/>
    </location>
</feature>
<keyword evidence="6 12" id="KW-0862">Zinc</keyword>
<sequence>MPSLPPPRPPNPSSFRVATSSHPRSHQTDTSDLSTFQSSFLSRALSTAGPSSLALKLSWIERLTNPAGVAVEELREAAAVLDRASWEDLVEERWMEGRCPYPTCSRPAGEAYRLPAEREQDSKRLKFRLHANGLFEAPRREEGKGAYCSAECRARSEWYAGLVGRGKSAEGEMLEDVEERRREVVNSTEELVRQRQAEEAKLGPGKGKAKEEEPRGKTDDFRQDLLSSLTIREHDPSSTAVPLPPSLDAPVQDFERPRRVEPPSSSSSKPSRSTRFPASPAPRSGSSSATTSSSTGSSLLPFSTTRLSKSVLSSLPPAPPARPPNGLPPIRFLGVPRTVDDDSLAEFEEEENDEVRKMVEEGLRERNEARRRGEIE</sequence>
<dbReference type="GO" id="GO:0008270">
    <property type="term" value="F:zinc ion binding"/>
    <property type="evidence" value="ECO:0007669"/>
    <property type="project" value="UniProtKB-KW"/>
</dbReference>
<dbReference type="InterPro" id="IPR038534">
    <property type="entry name" value="Rtr1/RPAP2_sf"/>
</dbReference>
<dbReference type="PANTHER" id="PTHR14732:SF0">
    <property type="entry name" value="RNA POLYMERASE II SUBUNIT B1 CTD PHOSPHATASE RPAP2-RELATED"/>
    <property type="match status" value="1"/>
</dbReference>
<evidence type="ECO:0000256" key="8">
    <source>
        <dbReference type="ARBA" id="ARBA00023242"/>
    </source>
</evidence>
<comment type="subcellular location">
    <subcellularLocation>
        <location evidence="1 12">Nucleus</location>
    </subcellularLocation>
</comment>
<feature type="compositionally biased region" description="Low complexity" evidence="14">
    <location>
        <begin position="262"/>
        <end position="315"/>
    </location>
</feature>
<feature type="compositionally biased region" description="Basic and acidic residues" evidence="14">
    <location>
        <begin position="208"/>
        <end position="223"/>
    </location>
</feature>
<dbReference type="GO" id="GO:0008420">
    <property type="term" value="F:RNA polymerase II CTD heptapeptide repeat phosphatase activity"/>
    <property type="evidence" value="ECO:0007669"/>
    <property type="project" value="UniProtKB-UniRule"/>
</dbReference>
<keyword evidence="7 12" id="KW-0904">Protein phosphatase</keyword>
<dbReference type="GO" id="GO:0005737">
    <property type="term" value="C:cytoplasm"/>
    <property type="evidence" value="ECO:0007669"/>
    <property type="project" value="TreeGrafter"/>
</dbReference>
<evidence type="ECO:0000256" key="4">
    <source>
        <dbReference type="ARBA" id="ARBA00022771"/>
    </source>
</evidence>
<dbReference type="EMBL" id="LK052948">
    <property type="protein sequence ID" value="CDR46912.1"/>
    <property type="molecule type" value="Genomic_DNA"/>
</dbReference>